<dbReference type="InterPro" id="IPR019949">
    <property type="entry name" value="CmoO-like"/>
</dbReference>
<evidence type="ECO:0000313" key="4">
    <source>
        <dbReference type="EMBL" id="NGY06545.1"/>
    </source>
</evidence>
<dbReference type="Proteomes" id="UP000472676">
    <property type="component" value="Unassembled WGS sequence"/>
</dbReference>
<comment type="caution">
    <text evidence="4">The sequence shown here is derived from an EMBL/GenBank/DDBJ whole genome shotgun (WGS) entry which is preliminary data.</text>
</comment>
<keyword evidence="5" id="KW-1185">Reference proteome</keyword>
<name>A0A6M2BWA5_9GAMM</name>
<dbReference type="NCBIfam" id="TIGR03558">
    <property type="entry name" value="oxido_grp_1"/>
    <property type="match status" value="1"/>
</dbReference>
<evidence type="ECO:0000259" key="3">
    <source>
        <dbReference type="Pfam" id="PF00296"/>
    </source>
</evidence>
<dbReference type="GO" id="GO:0016705">
    <property type="term" value="F:oxidoreductase activity, acting on paired donors, with incorporation or reduction of molecular oxygen"/>
    <property type="evidence" value="ECO:0007669"/>
    <property type="project" value="InterPro"/>
</dbReference>
<evidence type="ECO:0000313" key="5">
    <source>
        <dbReference type="Proteomes" id="UP000472676"/>
    </source>
</evidence>
<dbReference type="SUPFAM" id="SSF51679">
    <property type="entry name" value="Bacterial luciferase-like"/>
    <property type="match status" value="1"/>
</dbReference>
<feature type="domain" description="Luciferase-like" evidence="3">
    <location>
        <begin position="17"/>
        <end position="298"/>
    </location>
</feature>
<dbReference type="InterPro" id="IPR011251">
    <property type="entry name" value="Luciferase-like_dom"/>
</dbReference>
<organism evidence="4 5">
    <name type="scientific">Solimonas terrae</name>
    <dbReference type="NCBI Taxonomy" id="1396819"/>
    <lineage>
        <taxon>Bacteria</taxon>
        <taxon>Pseudomonadati</taxon>
        <taxon>Pseudomonadota</taxon>
        <taxon>Gammaproteobacteria</taxon>
        <taxon>Nevskiales</taxon>
        <taxon>Nevskiaceae</taxon>
        <taxon>Solimonas</taxon>
    </lineage>
</organism>
<reference evidence="4 5" key="1">
    <citation type="journal article" date="2014" name="Int. J. Syst. Evol. Microbiol.">
        <title>Solimonas terrae sp. nov., isolated from soil.</title>
        <authorList>
            <person name="Kim S.J."/>
            <person name="Moon J.Y."/>
            <person name="Weon H.Y."/>
            <person name="Ahn J.H."/>
            <person name="Chen W.M."/>
            <person name="Kwon S.W."/>
        </authorList>
    </citation>
    <scope>NUCLEOTIDE SEQUENCE [LARGE SCALE GENOMIC DNA]</scope>
    <source>
        <strain evidence="4 5">KIS83-12</strain>
    </source>
</reference>
<dbReference type="EMBL" id="JAAMOW010000009">
    <property type="protein sequence ID" value="NGY06545.1"/>
    <property type="molecule type" value="Genomic_DNA"/>
</dbReference>
<dbReference type="Gene3D" id="3.20.20.30">
    <property type="entry name" value="Luciferase-like domain"/>
    <property type="match status" value="1"/>
</dbReference>
<dbReference type="GO" id="GO:0005829">
    <property type="term" value="C:cytosol"/>
    <property type="evidence" value="ECO:0007669"/>
    <property type="project" value="TreeGrafter"/>
</dbReference>
<dbReference type="PANTHER" id="PTHR30137">
    <property type="entry name" value="LUCIFERASE-LIKE MONOOXYGENASE"/>
    <property type="match status" value="1"/>
</dbReference>
<evidence type="ECO:0000256" key="2">
    <source>
        <dbReference type="ARBA" id="ARBA00074555"/>
    </source>
</evidence>
<dbReference type="PANTHER" id="PTHR30137:SF6">
    <property type="entry name" value="LUCIFERASE-LIKE MONOOXYGENASE"/>
    <property type="match status" value="1"/>
</dbReference>
<dbReference type="Pfam" id="PF00296">
    <property type="entry name" value="Bac_luciferase"/>
    <property type="match status" value="1"/>
</dbReference>
<dbReference type="InterPro" id="IPR050766">
    <property type="entry name" value="Bact_Lucif_Oxidored"/>
</dbReference>
<dbReference type="InterPro" id="IPR036661">
    <property type="entry name" value="Luciferase-like_sf"/>
</dbReference>
<dbReference type="AlphaFoldDB" id="A0A6M2BWA5"/>
<accession>A0A6M2BWA5</accession>
<dbReference type="FunFam" id="3.20.20.30:FF:000002">
    <property type="entry name" value="LLM class flavin-dependent oxidoreductase"/>
    <property type="match status" value="1"/>
</dbReference>
<gene>
    <name evidence="4" type="ORF">G7Y85_17355</name>
</gene>
<protein>
    <recommendedName>
        <fullName evidence="2">Luciferase-like monooxygenase</fullName>
    </recommendedName>
</protein>
<sequence length="327" mass="34329">MSLPLSILDLAPVVDGSPAAVSIRRTVELARLAERLGYARVWYAEHHAMPSVASSAPEILIASSAAATRRIRLGSGGVMLPNHAPLRVAENFHTLEALYPGRIDLGLGRAPGGVPGASRALRAGRGDLFAQMLDELLMYSRGDAPAGFDAVHAEPGGVGCPPIWLLGSSGASARMAGEAGMGYSFAAHFSPAPPAPAMRAYRQHFRPSPQFAKPHAILGVAAVCADSDAQARELAATMELAWLRIHSGRFLPLPSPAEALAYPYNDDEREVLQELRARTIVGTPGAVRAGIEAAAADSAADEVMVVSNVFDPAARLRSYELLAAAFG</sequence>
<dbReference type="RefSeq" id="WP_166260288.1">
    <property type="nucleotide sequence ID" value="NZ_JAAMOW010000009.1"/>
</dbReference>
<evidence type="ECO:0000256" key="1">
    <source>
        <dbReference type="ARBA" id="ARBA00007789"/>
    </source>
</evidence>
<comment type="similarity">
    <text evidence="1">To bacterial alkanal monooxygenase alpha and beta chains.</text>
</comment>
<proteinExistence type="predicted"/>